<name>A0A7D4BHU4_9BACL</name>
<dbReference type="EMBL" id="CP048104">
    <property type="protein sequence ID" value="QKG83170.1"/>
    <property type="molecule type" value="Genomic_DNA"/>
</dbReference>
<dbReference type="Proteomes" id="UP000503088">
    <property type="component" value="Chromosome"/>
</dbReference>
<dbReference type="RefSeq" id="WP_173219409.1">
    <property type="nucleotide sequence ID" value="NZ_CP048104.1"/>
</dbReference>
<reference evidence="1 2" key="1">
    <citation type="submission" date="2020-01" db="EMBL/GenBank/DDBJ databases">
        <authorList>
            <person name="Gulvik C.A."/>
            <person name="Batra D.G."/>
        </authorList>
    </citation>
    <scope>NUCLEOTIDE SEQUENCE [LARGE SCALE GENOMIC DNA]</scope>
    <source>
        <strain evidence="1 2">W9323</strain>
    </source>
</reference>
<gene>
    <name evidence="1" type="ORF">GXN76_00965</name>
</gene>
<keyword evidence="2" id="KW-1185">Reference proteome</keyword>
<protein>
    <submittedName>
        <fullName evidence="1">Uncharacterized protein</fullName>
    </submittedName>
</protein>
<dbReference type="KEGG" id="kpul:GXN76_00965"/>
<dbReference type="AlphaFoldDB" id="A0A7D4BHU4"/>
<evidence type="ECO:0000313" key="1">
    <source>
        <dbReference type="EMBL" id="QKG83170.1"/>
    </source>
</evidence>
<organism evidence="1 2">
    <name type="scientific">Kroppenstedtia pulmonis</name>
    <dbReference type="NCBI Taxonomy" id="1380685"/>
    <lineage>
        <taxon>Bacteria</taxon>
        <taxon>Bacillati</taxon>
        <taxon>Bacillota</taxon>
        <taxon>Bacilli</taxon>
        <taxon>Bacillales</taxon>
        <taxon>Thermoactinomycetaceae</taxon>
        <taxon>Kroppenstedtia</taxon>
    </lineage>
</organism>
<sequence length="270" mass="32320">MNVHGYVPQTILEIVKKNQVYSSDHYSVLPSVIKHENNLYYYIHYKVTDRYLIIRRDGVIPPLKTIDPVIDLASFFVAASFSFNHYGDKWIKEKTIQNYRRIQKLLSTLEEGLQNSLTSDQMDLLHEFYCTAQTVIDWQKKLEKVVEKGKKQMTKITNNIATFNDKEYLHQLQKELGKCVYEQNQIQLNTDQNRQRLITIIWRKIPTFNLRLWLAFFELKKHNQKMLDWSKMDAEEINDTEVLKRRIKGEWDPESYYVLQEIKSRVINPR</sequence>
<accession>A0A7D4BHU4</accession>
<proteinExistence type="predicted"/>
<evidence type="ECO:0000313" key="2">
    <source>
        <dbReference type="Proteomes" id="UP000503088"/>
    </source>
</evidence>